<gene>
    <name evidence="3" type="ORF">GCM10022393_14110</name>
</gene>
<accession>A0ABP7XFP9</accession>
<evidence type="ECO:0000256" key="1">
    <source>
        <dbReference type="SAM" id="SignalP"/>
    </source>
</evidence>
<comment type="caution">
    <text evidence="3">The sequence shown here is derived from an EMBL/GenBank/DDBJ whole genome shotgun (WGS) entry which is preliminary data.</text>
</comment>
<dbReference type="RefSeq" id="WP_344925959.1">
    <property type="nucleotide sequence ID" value="NZ_BAABCW010000004.1"/>
</dbReference>
<keyword evidence="1" id="KW-0732">Signal</keyword>
<organism evidence="3 4">
    <name type="scientific">Aquimarina addita</name>
    <dbReference type="NCBI Taxonomy" id="870485"/>
    <lineage>
        <taxon>Bacteria</taxon>
        <taxon>Pseudomonadati</taxon>
        <taxon>Bacteroidota</taxon>
        <taxon>Flavobacteriia</taxon>
        <taxon>Flavobacteriales</taxon>
        <taxon>Flavobacteriaceae</taxon>
        <taxon>Aquimarina</taxon>
    </lineage>
</organism>
<evidence type="ECO:0000313" key="3">
    <source>
        <dbReference type="EMBL" id="GAA4114562.1"/>
    </source>
</evidence>
<dbReference type="InterPro" id="IPR025665">
    <property type="entry name" value="Beta-barrel_OMP_2"/>
</dbReference>
<feature type="domain" description="Outer membrane protein beta-barrel" evidence="2">
    <location>
        <begin position="21"/>
        <end position="183"/>
    </location>
</feature>
<protein>
    <recommendedName>
        <fullName evidence="2">Outer membrane protein beta-barrel domain-containing protein</fullName>
    </recommendedName>
</protein>
<reference evidence="4" key="1">
    <citation type="journal article" date="2019" name="Int. J. Syst. Evol. Microbiol.">
        <title>The Global Catalogue of Microorganisms (GCM) 10K type strain sequencing project: providing services to taxonomists for standard genome sequencing and annotation.</title>
        <authorList>
            <consortium name="The Broad Institute Genomics Platform"/>
            <consortium name="The Broad Institute Genome Sequencing Center for Infectious Disease"/>
            <person name="Wu L."/>
            <person name="Ma J."/>
        </authorList>
    </citation>
    <scope>NUCLEOTIDE SEQUENCE [LARGE SCALE GENOMIC DNA]</scope>
    <source>
        <strain evidence="4">JCM 17106</strain>
    </source>
</reference>
<evidence type="ECO:0000259" key="2">
    <source>
        <dbReference type="Pfam" id="PF13568"/>
    </source>
</evidence>
<feature type="chain" id="PRO_5045788975" description="Outer membrane protein beta-barrel domain-containing protein" evidence="1">
    <location>
        <begin position="22"/>
        <end position="205"/>
    </location>
</feature>
<sequence length="205" mass="23035">MTKKLLFTFLLVALFSSKINAQAEAIEYGFKIGTNRANVVGDETDTYYMRGSVHMGVLVDIPVIEYMLSVQPELLYSFQGHRFLDEDSVYDDHTLKLDYIVLPVMVKYYFTPGFNVEAGPQIGMLTSALLEAKTTENGVTERTKEKVNDIISDIDYGVNVGLGYQFEIGLFLQARYYVGLAGIVDVEEGVDQRNTVLQFSAGYKF</sequence>
<dbReference type="Pfam" id="PF13568">
    <property type="entry name" value="OMP_b-brl_2"/>
    <property type="match status" value="1"/>
</dbReference>
<evidence type="ECO:0000313" key="4">
    <source>
        <dbReference type="Proteomes" id="UP001500459"/>
    </source>
</evidence>
<keyword evidence="4" id="KW-1185">Reference proteome</keyword>
<feature type="signal peptide" evidence="1">
    <location>
        <begin position="1"/>
        <end position="21"/>
    </location>
</feature>
<proteinExistence type="predicted"/>
<dbReference type="EMBL" id="BAABCW010000004">
    <property type="protein sequence ID" value="GAA4114562.1"/>
    <property type="molecule type" value="Genomic_DNA"/>
</dbReference>
<name>A0ABP7XFP9_9FLAO</name>
<dbReference type="Proteomes" id="UP001500459">
    <property type="component" value="Unassembled WGS sequence"/>
</dbReference>